<dbReference type="InterPro" id="IPR029044">
    <property type="entry name" value="Nucleotide-diphossugar_trans"/>
</dbReference>
<dbReference type="Proteomes" id="UP000463857">
    <property type="component" value="Chromosome"/>
</dbReference>
<gene>
    <name evidence="2" type="ORF">EK0264_15440</name>
</gene>
<keyword evidence="3" id="KW-1185">Reference proteome</keyword>
<evidence type="ECO:0000313" key="3">
    <source>
        <dbReference type="Proteomes" id="UP000463857"/>
    </source>
</evidence>
<dbReference type="GO" id="GO:0016740">
    <property type="term" value="F:transferase activity"/>
    <property type="evidence" value="ECO:0007669"/>
    <property type="project" value="UniProtKB-KW"/>
</dbReference>
<dbReference type="FunCoup" id="A0A7L4YRK6">
    <property type="interactions" value="2"/>
</dbReference>
<dbReference type="Gene3D" id="3.90.550.10">
    <property type="entry name" value="Spore Coat Polysaccharide Biosynthesis Protein SpsA, Chain A"/>
    <property type="match status" value="1"/>
</dbReference>
<dbReference type="Pfam" id="PF00535">
    <property type="entry name" value="Glycos_transf_2"/>
    <property type="match status" value="1"/>
</dbReference>
<organism evidence="2 3">
    <name type="scientific">Epidermidibacterium keratini</name>
    <dbReference type="NCBI Taxonomy" id="1891644"/>
    <lineage>
        <taxon>Bacteria</taxon>
        <taxon>Bacillati</taxon>
        <taxon>Actinomycetota</taxon>
        <taxon>Actinomycetes</taxon>
        <taxon>Sporichthyales</taxon>
        <taxon>Sporichthyaceae</taxon>
        <taxon>Epidermidibacterium</taxon>
    </lineage>
</organism>
<dbReference type="CDD" id="cd04186">
    <property type="entry name" value="GT_2_like_c"/>
    <property type="match status" value="1"/>
</dbReference>
<dbReference type="AlphaFoldDB" id="A0A7L4YRK6"/>
<dbReference type="InParanoid" id="A0A7L4YRK6"/>
<dbReference type="SUPFAM" id="SSF53448">
    <property type="entry name" value="Nucleotide-diphospho-sugar transferases"/>
    <property type="match status" value="1"/>
</dbReference>
<dbReference type="KEGG" id="eke:EK0264_15440"/>
<evidence type="ECO:0000313" key="2">
    <source>
        <dbReference type="EMBL" id="QHC01544.1"/>
    </source>
</evidence>
<dbReference type="PANTHER" id="PTHR43179">
    <property type="entry name" value="RHAMNOSYLTRANSFERASE WBBL"/>
    <property type="match status" value="1"/>
</dbReference>
<dbReference type="EMBL" id="CP047156">
    <property type="protein sequence ID" value="QHC01544.1"/>
    <property type="molecule type" value="Genomic_DNA"/>
</dbReference>
<name>A0A7L4YRK6_9ACTN</name>
<sequence>MKHHPDVTVVVVTYSPGDQLDSFLDSLRLATRGPLPRVVLVDNGSVDGAPERAARREGVELVRSGGNVGFGAAANIGIRRSDTEWVLVANPDIAWRPGALDVLLDAARRWPDAGAIGPAILTPDGELYPSARLIPTLGVGIGHAVLGPVWSANPWSRAYRAEADNPSERVTGWISGSCMLLRRTAAQAVGGFDERYFMYFEDVDLCDRLEQAGYDVVYAPSAVVVHAQGHAASRQPTRMMAEHHRSAYRFLARRYPGWRWAPVRMALKLGLATRLWLSVKLGRVAEGPTLRRRADVLPDLPDTPQEP</sequence>
<accession>A0A7L4YRK6</accession>
<dbReference type="OrthoDB" id="9771846at2"/>
<keyword evidence="2" id="KW-0808">Transferase</keyword>
<dbReference type="RefSeq" id="WP_159546679.1">
    <property type="nucleotide sequence ID" value="NZ_CP047156.1"/>
</dbReference>
<proteinExistence type="predicted"/>
<evidence type="ECO:0000259" key="1">
    <source>
        <dbReference type="Pfam" id="PF00535"/>
    </source>
</evidence>
<feature type="domain" description="Glycosyltransferase 2-like" evidence="1">
    <location>
        <begin position="8"/>
        <end position="188"/>
    </location>
</feature>
<dbReference type="PANTHER" id="PTHR43179:SF7">
    <property type="entry name" value="RHAMNOSYLTRANSFERASE WBBL"/>
    <property type="match status" value="1"/>
</dbReference>
<reference evidence="2 3" key="1">
    <citation type="journal article" date="2018" name="Int. J. Syst. Evol. Microbiol.">
        <title>Epidermidibacterium keratini gen. nov., sp. nov., a member of the family Sporichthyaceae, isolated from keratin epidermis.</title>
        <authorList>
            <person name="Lee D.G."/>
            <person name="Trujillo M.E."/>
            <person name="Kang S."/>
            <person name="Nam J.J."/>
            <person name="Kim Y.J."/>
        </authorList>
    </citation>
    <scope>NUCLEOTIDE SEQUENCE [LARGE SCALE GENOMIC DNA]</scope>
    <source>
        <strain evidence="2 3">EPI-7</strain>
    </source>
</reference>
<protein>
    <submittedName>
        <fullName evidence="2">Glycosyltransferase</fullName>
    </submittedName>
</protein>
<dbReference type="InterPro" id="IPR001173">
    <property type="entry name" value="Glyco_trans_2-like"/>
</dbReference>